<dbReference type="AlphaFoldDB" id="A0A7G1HUI3"/>
<name>A0A7G1HUI3_9BACT</name>
<dbReference type="KEGG" id="copr:Cop2CBH44_17620"/>
<gene>
    <name evidence="1" type="ORF">Cop2CBH44_17620</name>
</gene>
<dbReference type="Proteomes" id="UP000594042">
    <property type="component" value="Chromosome"/>
</dbReference>
<protein>
    <submittedName>
        <fullName evidence="1">Uncharacterized protein</fullName>
    </submittedName>
</protein>
<reference evidence="2" key="1">
    <citation type="submission" date="2020-07" db="EMBL/GenBank/DDBJ databases">
        <title>Complete genome sequencing of Coprobacter sp. strain 2CBH44.</title>
        <authorList>
            <person name="Sakamoto M."/>
            <person name="Murakami T."/>
            <person name="Mori H."/>
        </authorList>
    </citation>
    <scope>NUCLEOTIDE SEQUENCE [LARGE SCALE GENOMIC DNA]</scope>
    <source>
        <strain evidence="2">2CBH44</strain>
    </source>
</reference>
<organism evidence="1 2">
    <name type="scientific">Coprobacter secundus subsp. similis</name>
    <dbReference type="NCBI Taxonomy" id="2751153"/>
    <lineage>
        <taxon>Bacteria</taxon>
        <taxon>Pseudomonadati</taxon>
        <taxon>Bacteroidota</taxon>
        <taxon>Bacteroidia</taxon>
        <taxon>Bacteroidales</taxon>
        <taxon>Barnesiellaceae</taxon>
        <taxon>Coprobacter</taxon>
    </lineage>
</organism>
<sequence length="134" mass="15564">MNSVFRIFVILLFCLSFTMFHCVNTWAYEVDEEQYLEAGLQGSQTEASGKKLMVLLGSFATYLLTVDNINIQPSDTDKEISGSDVIFFSDREKFDLNIFYNRYAKVSSAYRQVPLFAQRYQSHYYVYGLKKIVI</sequence>
<keyword evidence="2" id="KW-1185">Reference proteome</keyword>
<accession>A0A7G1HUI3</accession>
<dbReference type="EMBL" id="AP023322">
    <property type="protein sequence ID" value="BCI63409.1"/>
    <property type="molecule type" value="Genomic_DNA"/>
</dbReference>
<evidence type="ECO:0000313" key="2">
    <source>
        <dbReference type="Proteomes" id="UP000594042"/>
    </source>
</evidence>
<evidence type="ECO:0000313" key="1">
    <source>
        <dbReference type="EMBL" id="BCI63409.1"/>
    </source>
</evidence>
<proteinExistence type="predicted"/>